<accession>A0A1E5G5H7</accession>
<keyword evidence="3" id="KW-1185">Reference proteome</keyword>
<dbReference type="InterPro" id="IPR018768">
    <property type="entry name" value="DUF2344"/>
</dbReference>
<evidence type="ECO:0000259" key="1">
    <source>
        <dbReference type="Pfam" id="PF10105"/>
    </source>
</evidence>
<proteinExistence type="predicted"/>
<reference evidence="2 3" key="1">
    <citation type="submission" date="2016-09" db="EMBL/GenBank/DDBJ databases">
        <title>Draft genome sequence for the type strain of Desulfuribacillus alkaliarsenatis AHT28, an obligately anaerobic, sulfidogenic bacterium isolated from Russian soda lake sediments.</title>
        <authorList>
            <person name="Abin C.A."/>
            <person name="Hollibaugh J.T."/>
        </authorList>
    </citation>
    <scope>NUCLEOTIDE SEQUENCE [LARGE SCALE GENOMIC DNA]</scope>
    <source>
        <strain evidence="2 3">AHT28</strain>
    </source>
</reference>
<dbReference type="STRING" id="766136.BHF68_01355"/>
<dbReference type="Pfam" id="PF10105">
    <property type="entry name" value="DUF2344"/>
    <property type="match status" value="1"/>
</dbReference>
<dbReference type="RefSeq" id="WP_069641847.1">
    <property type="nucleotide sequence ID" value="NZ_MIJE01000001.1"/>
</dbReference>
<evidence type="ECO:0000313" key="3">
    <source>
        <dbReference type="Proteomes" id="UP000094296"/>
    </source>
</evidence>
<organism evidence="2 3">
    <name type="scientific">Desulfuribacillus alkaliarsenatis</name>
    <dbReference type="NCBI Taxonomy" id="766136"/>
    <lineage>
        <taxon>Bacteria</taxon>
        <taxon>Bacillati</taxon>
        <taxon>Bacillota</taxon>
        <taxon>Desulfuribacillia</taxon>
        <taxon>Desulfuribacillales</taxon>
        <taxon>Desulfuribacillaceae</taxon>
        <taxon>Desulfuribacillus</taxon>
    </lineage>
</organism>
<protein>
    <recommendedName>
        <fullName evidence="1">DUF2344 domain-containing protein</fullName>
    </recommendedName>
</protein>
<dbReference type="NCBIfam" id="TIGR03936">
    <property type="entry name" value="sam_1_link_chp"/>
    <property type="match status" value="1"/>
</dbReference>
<comment type="caution">
    <text evidence="2">The sequence shown here is derived from an EMBL/GenBank/DDBJ whole genome shotgun (WGS) entry which is preliminary data.</text>
</comment>
<dbReference type="AlphaFoldDB" id="A0A1E5G5H7"/>
<feature type="domain" description="DUF2344" evidence="1">
    <location>
        <begin position="5"/>
        <end position="220"/>
    </location>
</feature>
<dbReference type="Proteomes" id="UP000094296">
    <property type="component" value="Unassembled WGS sequence"/>
</dbReference>
<name>A0A1E5G5H7_9FIRM</name>
<dbReference type="EMBL" id="MIJE01000001">
    <property type="protein sequence ID" value="OEF98355.1"/>
    <property type="molecule type" value="Genomic_DNA"/>
</dbReference>
<evidence type="ECO:0000313" key="2">
    <source>
        <dbReference type="EMBL" id="OEF98355.1"/>
    </source>
</evidence>
<sequence>MIRTMRARFSKGDGLRYISHLDLQRMFGRALRRARIPIAYSQGFNPHPRLAFGSALGVGTTSESEFLDIDLNEPMTPDEFMQQMNGILPEGLRIEEAHLYELGEEPKKLKTLMSVINAAEYEIYIYPETQNSEASAESESLAKSRAESLAKFQEQLQAALHKINLKDSWVISRFSKKKERELDIKPFVYQIECITEADSDDTKVVVRALVKSGSEANVRPDEIIEVLRTYGELPEAPYQIHRKNLGIMEEQMIKKPFLS</sequence>
<gene>
    <name evidence="2" type="ORF">BHF68_01355</name>
</gene>